<accession>A0A5B0VH28</accession>
<dbReference type="CDD" id="cd01949">
    <property type="entry name" value="GGDEF"/>
    <property type="match status" value="1"/>
</dbReference>
<dbReference type="EMBL" id="VTUU01000004">
    <property type="protein sequence ID" value="KAA1173916.1"/>
    <property type="molecule type" value="Genomic_DNA"/>
</dbReference>
<sequence length="308" mass="34458">MKNIPTIQRSASQPKKLADLCQAHQEWVSAPDVLTRLTRRLSTTLALETQLGILAEELGQIIPFDSMNYRHRINRQDFVFSTGMGGPHRCEYRLNLEGNCYGTLPLNRRQRFSEEELQGVETIISVAICPLRNACQYLAIEQAALTDALTGVANKRALDEELARCNQLAQRHNQQYSLILCDLDHFKTINDNHGHVVGDHVLRMAAEAMERSLRTSDTIYRFGGEEFAVLLPLTGGKDARDVAERLRIAIGNIRIDCGDTTLSVTTSCGVATHLHGETTEQWIARADEALYQAKHLGRNCTRVFASIS</sequence>
<evidence type="ECO:0000256" key="2">
    <source>
        <dbReference type="ARBA" id="ARBA00012528"/>
    </source>
</evidence>
<dbReference type="GO" id="GO:1902201">
    <property type="term" value="P:negative regulation of bacterial-type flagellum-dependent cell motility"/>
    <property type="evidence" value="ECO:0007669"/>
    <property type="project" value="TreeGrafter"/>
</dbReference>
<dbReference type="GO" id="GO:0043709">
    <property type="term" value="P:cell adhesion involved in single-species biofilm formation"/>
    <property type="evidence" value="ECO:0007669"/>
    <property type="project" value="TreeGrafter"/>
</dbReference>
<dbReference type="EC" id="2.7.7.65" evidence="2"/>
<comment type="catalytic activity">
    <reaction evidence="3">
        <text>2 GTP = 3',3'-c-di-GMP + 2 diphosphate</text>
        <dbReference type="Rhea" id="RHEA:24898"/>
        <dbReference type="ChEBI" id="CHEBI:33019"/>
        <dbReference type="ChEBI" id="CHEBI:37565"/>
        <dbReference type="ChEBI" id="CHEBI:58805"/>
        <dbReference type="EC" id="2.7.7.65"/>
    </reaction>
</comment>
<evidence type="ECO:0000313" key="5">
    <source>
        <dbReference type="EMBL" id="KAA1173916.1"/>
    </source>
</evidence>
<evidence type="ECO:0000259" key="4">
    <source>
        <dbReference type="PROSITE" id="PS50887"/>
    </source>
</evidence>
<evidence type="ECO:0000256" key="1">
    <source>
        <dbReference type="ARBA" id="ARBA00001946"/>
    </source>
</evidence>
<comment type="cofactor">
    <cofactor evidence="1">
        <name>Mg(2+)</name>
        <dbReference type="ChEBI" id="CHEBI:18420"/>
    </cofactor>
</comment>
<dbReference type="FunFam" id="3.30.70.270:FF:000001">
    <property type="entry name" value="Diguanylate cyclase domain protein"/>
    <property type="match status" value="1"/>
</dbReference>
<dbReference type="InterPro" id="IPR029787">
    <property type="entry name" value="Nucleotide_cyclase"/>
</dbReference>
<evidence type="ECO:0000313" key="6">
    <source>
        <dbReference type="Proteomes" id="UP000323161"/>
    </source>
</evidence>
<dbReference type="NCBIfam" id="TIGR00254">
    <property type="entry name" value="GGDEF"/>
    <property type="match status" value="1"/>
</dbReference>
<evidence type="ECO:0000256" key="3">
    <source>
        <dbReference type="ARBA" id="ARBA00034247"/>
    </source>
</evidence>
<protein>
    <recommendedName>
        <fullName evidence="2">diguanylate cyclase</fullName>
        <ecNumber evidence="2">2.7.7.65</ecNumber>
    </recommendedName>
</protein>
<dbReference type="InterPro" id="IPR050469">
    <property type="entry name" value="Diguanylate_Cyclase"/>
</dbReference>
<dbReference type="RefSeq" id="WP_149600312.1">
    <property type="nucleotide sequence ID" value="NZ_VTUU01000004.1"/>
</dbReference>
<dbReference type="Pfam" id="PF00990">
    <property type="entry name" value="GGDEF"/>
    <property type="match status" value="1"/>
</dbReference>
<dbReference type="PANTHER" id="PTHR45138:SF9">
    <property type="entry name" value="DIGUANYLATE CYCLASE DGCM-RELATED"/>
    <property type="match status" value="1"/>
</dbReference>
<dbReference type="PROSITE" id="PS50887">
    <property type="entry name" value="GGDEF"/>
    <property type="match status" value="1"/>
</dbReference>
<dbReference type="GO" id="GO:0005886">
    <property type="term" value="C:plasma membrane"/>
    <property type="evidence" value="ECO:0007669"/>
    <property type="project" value="TreeGrafter"/>
</dbReference>
<gene>
    <name evidence="5" type="ORF">FWJ25_10915</name>
</gene>
<dbReference type="SUPFAM" id="SSF55073">
    <property type="entry name" value="Nucleotide cyclase"/>
    <property type="match status" value="1"/>
</dbReference>
<dbReference type="PANTHER" id="PTHR45138">
    <property type="entry name" value="REGULATORY COMPONENTS OF SENSORY TRANSDUCTION SYSTEM"/>
    <property type="match status" value="1"/>
</dbReference>
<feature type="domain" description="GGDEF" evidence="4">
    <location>
        <begin position="174"/>
        <end position="306"/>
    </location>
</feature>
<dbReference type="InterPro" id="IPR043128">
    <property type="entry name" value="Rev_trsase/Diguanyl_cyclase"/>
</dbReference>
<dbReference type="Gene3D" id="3.30.70.270">
    <property type="match status" value="1"/>
</dbReference>
<dbReference type="InterPro" id="IPR000160">
    <property type="entry name" value="GGDEF_dom"/>
</dbReference>
<dbReference type="GO" id="GO:0052621">
    <property type="term" value="F:diguanylate cyclase activity"/>
    <property type="evidence" value="ECO:0007669"/>
    <property type="project" value="UniProtKB-EC"/>
</dbReference>
<reference evidence="5 6" key="1">
    <citation type="submission" date="2019-08" db="EMBL/GenBank/DDBJ databases">
        <title>Marinobacter ZYF650 sp. nov., a marine bacterium isolated from seawater of the Mariana trench.</title>
        <authorList>
            <person name="Ahmad W."/>
        </authorList>
    </citation>
    <scope>NUCLEOTIDE SEQUENCE [LARGE SCALE GENOMIC DNA]</scope>
    <source>
        <strain evidence="5 6">ZYF650</strain>
    </source>
</reference>
<name>A0A5B0VH28_9GAMM</name>
<dbReference type="Proteomes" id="UP000323161">
    <property type="component" value="Unassembled WGS sequence"/>
</dbReference>
<comment type="caution">
    <text evidence="5">The sequence shown here is derived from an EMBL/GenBank/DDBJ whole genome shotgun (WGS) entry which is preliminary data.</text>
</comment>
<dbReference type="AlphaFoldDB" id="A0A5B0VH28"/>
<proteinExistence type="predicted"/>
<dbReference type="SMART" id="SM00267">
    <property type="entry name" value="GGDEF"/>
    <property type="match status" value="1"/>
</dbReference>
<keyword evidence="6" id="KW-1185">Reference proteome</keyword>
<organism evidence="5 6">
    <name type="scientific">Marinobacter salinexigens</name>
    <dbReference type="NCBI Taxonomy" id="2919747"/>
    <lineage>
        <taxon>Bacteria</taxon>
        <taxon>Pseudomonadati</taxon>
        <taxon>Pseudomonadota</taxon>
        <taxon>Gammaproteobacteria</taxon>
        <taxon>Pseudomonadales</taxon>
        <taxon>Marinobacteraceae</taxon>
        <taxon>Marinobacter</taxon>
    </lineage>
</organism>